<dbReference type="GO" id="GO:0016787">
    <property type="term" value="F:hydrolase activity"/>
    <property type="evidence" value="ECO:0007669"/>
    <property type="project" value="UniProtKB-KW"/>
</dbReference>
<dbReference type="EC" id="3.6.4.12" evidence="2"/>
<sequence length="453" mass="51038">MSQIRVEEVKTSFERVGLHSHIKGLGIRDGKIQFNADGFVGQSEAREAAYYVVKMIKSGKFGGKAVLIVGPPGTGKTALAIGIARELGSDTPFVQMSGAEVYSMEIKKTEFLTRALRRAIGVRIREWRRVYEGVVKGMDYQLGKHPYNPYSQIPRGAAITLKTKDEEKRLRVSAEIAEQLIEMGVEEGDVIMIDEETGRVFVEGREGGEGEGQYDVSIKRKIDVPSGPVYKEKEITRFFTLNDLDVYQARQQGLVGAMLFGFASEEREIPGEVRKSVDEFVMKLINDGKGELIPGVLFIDDVHMLDVETWAYLSRAMEGELSPIIIMATNRGLTKIRGTDIESPHGVPLDMLDRLVIIRTRPYNADEVREILRIRAREEKVELSDEALEELTKLGVEESLRYSIQLLAPTQLKASESGRKSISKDDVEYVRKLFLGVKESVRYVKDYENYFLK</sequence>
<dbReference type="Gene3D" id="2.40.50.360">
    <property type="entry name" value="RuvB-like helicase, domain II"/>
    <property type="match status" value="1"/>
</dbReference>
<dbReference type="PANTHER" id="PTHR11093">
    <property type="entry name" value="RUVB-RELATED REPTIN AND PONTIN"/>
    <property type="match status" value="1"/>
</dbReference>
<dbReference type="Pfam" id="PF06068">
    <property type="entry name" value="TIP49"/>
    <property type="match status" value="1"/>
</dbReference>
<accession>A0A830GU94</accession>
<evidence type="ECO:0000313" key="8">
    <source>
        <dbReference type="EMBL" id="GGP21154.1"/>
    </source>
</evidence>
<dbReference type="GO" id="GO:0003678">
    <property type="term" value="F:DNA helicase activity"/>
    <property type="evidence" value="ECO:0007669"/>
    <property type="project" value="UniProtKB-EC"/>
</dbReference>
<dbReference type="Pfam" id="PF17856">
    <property type="entry name" value="TIP49_C"/>
    <property type="match status" value="1"/>
</dbReference>
<evidence type="ECO:0000256" key="1">
    <source>
        <dbReference type="ARBA" id="ARBA00007519"/>
    </source>
</evidence>
<dbReference type="InterPro" id="IPR041048">
    <property type="entry name" value="RuvB-like_C"/>
</dbReference>
<dbReference type="RefSeq" id="WP_188596517.1">
    <property type="nucleotide sequence ID" value="NZ_BMNL01000003.1"/>
</dbReference>
<organism evidence="8 9">
    <name type="scientific">Thermocladium modestius</name>
    <dbReference type="NCBI Taxonomy" id="62609"/>
    <lineage>
        <taxon>Archaea</taxon>
        <taxon>Thermoproteota</taxon>
        <taxon>Thermoprotei</taxon>
        <taxon>Thermoproteales</taxon>
        <taxon>Thermoproteaceae</taxon>
        <taxon>Thermocladium</taxon>
    </lineage>
</organism>
<dbReference type="FunFam" id="2.40.50.360:FF:000001">
    <property type="entry name" value="RuvB-like helicase"/>
    <property type="match status" value="1"/>
</dbReference>
<name>A0A830GU94_9CREN</name>
<dbReference type="SMART" id="SM00382">
    <property type="entry name" value="AAA"/>
    <property type="match status" value="1"/>
</dbReference>
<dbReference type="Gene3D" id="3.40.50.300">
    <property type="entry name" value="P-loop containing nucleotide triphosphate hydrolases"/>
    <property type="match status" value="1"/>
</dbReference>
<dbReference type="InterPro" id="IPR027238">
    <property type="entry name" value="RuvB-like"/>
</dbReference>
<dbReference type="FunFam" id="1.10.8.60:FF:000010">
    <property type="entry name" value="RuvB-like helicase"/>
    <property type="match status" value="1"/>
</dbReference>
<evidence type="ECO:0000313" key="9">
    <source>
        <dbReference type="Proteomes" id="UP000610960"/>
    </source>
</evidence>
<evidence type="ECO:0000259" key="7">
    <source>
        <dbReference type="SMART" id="SM00382"/>
    </source>
</evidence>
<dbReference type="Gene3D" id="1.10.8.60">
    <property type="match status" value="1"/>
</dbReference>
<dbReference type="SUPFAM" id="SSF50249">
    <property type="entry name" value="Nucleic acid-binding proteins"/>
    <property type="match status" value="1"/>
</dbReference>
<keyword evidence="9" id="KW-1185">Reference proteome</keyword>
<dbReference type="GO" id="GO:0005524">
    <property type="term" value="F:ATP binding"/>
    <property type="evidence" value="ECO:0007669"/>
    <property type="project" value="UniProtKB-KW"/>
</dbReference>
<dbReference type="InterPro" id="IPR042487">
    <property type="entry name" value="RuvBL1/2_DNA/RNA_bd_dom"/>
</dbReference>
<evidence type="ECO:0000256" key="5">
    <source>
        <dbReference type="ARBA" id="ARBA00022806"/>
    </source>
</evidence>
<dbReference type="InterPro" id="IPR010339">
    <property type="entry name" value="TIP49_P-loop"/>
</dbReference>
<dbReference type="InterPro" id="IPR027417">
    <property type="entry name" value="P-loop_NTPase"/>
</dbReference>
<dbReference type="InterPro" id="IPR012340">
    <property type="entry name" value="NA-bd_OB-fold"/>
</dbReference>
<keyword evidence="4" id="KW-0378">Hydrolase</keyword>
<proteinExistence type="inferred from homology"/>
<reference evidence="8" key="2">
    <citation type="submission" date="2020-09" db="EMBL/GenBank/DDBJ databases">
        <authorList>
            <person name="Sun Q."/>
            <person name="Ohkuma M."/>
        </authorList>
    </citation>
    <scope>NUCLEOTIDE SEQUENCE</scope>
    <source>
        <strain evidence="8">JCM 10088</strain>
    </source>
</reference>
<dbReference type="InterPro" id="IPR003593">
    <property type="entry name" value="AAA+_ATPase"/>
</dbReference>
<keyword evidence="3" id="KW-0547">Nucleotide-binding</keyword>
<gene>
    <name evidence="8" type="ORF">GCM10007981_11810</name>
</gene>
<evidence type="ECO:0000256" key="6">
    <source>
        <dbReference type="ARBA" id="ARBA00022840"/>
    </source>
</evidence>
<dbReference type="OrthoDB" id="45425at2157"/>
<reference evidence="8" key="1">
    <citation type="journal article" date="2014" name="Int. J. Syst. Evol. Microbiol.">
        <title>Complete genome sequence of Corynebacterium casei LMG S-19264T (=DSM 44701T), isolated from a smear-ripened cheese.</title>
        <authorList>
            <consortium name="US DOE Joint Genome Institute (JGI-PGF)"/>
            <person name="Walter F."/>
            <person name="Albersmeier A."/>
            <person name="Kalinowski J."/>
            <person name="Ruckert C."/>
        </authorList>
    </citation>
    <scope>NUCLEOTIDE SEQUENCE</scope>
    <source>
        <strain evidence="8">JCM 10088</strain>
    </source>
</reference>
<dbReference type="EMBL" id="BMNL01000003">
    <property type="protein sequence ID" value="GGP21154.1"/>
    <property type="molecule type" value="Genomic_DNA"/>
</dbReference>
<protein>
    <recommendedName>
        <fullName evidence="2">DNA helicase</fullName>
        <ecNumber evidence="2">3.6.4.12</ecNumber>
    </recommendedName>
</protein>
<keyword evidence="5" id="KW-0347">Helicase</keyword>
<dbReference type="SUPFAM" id="SSF52540">
    <property type="entry name" value="P-loop containing nucleoside triphosphate hydrolases"/>
    <property type="match status" value="1"/>
</dbReference>
<dbReference type="AlphaFoldDB" id="A0A830GU94"/>
<keyword evidence="6" id="KW-0067">ATP-binding</keyword>
<evidence type="ECO:0000256" key="4">
    <source>
        <dbReference type="ARBA" id="ARBA00022801"/>
    </source>
</evidence>
<evidence type="ECO:0000256" key="2">
    <source>
        <dbReference type="ARBA" id="ARBA00012551"/>
    </source>
</evidence>
<comment type="caution">
    <text evidence="8">The sequence shown here is derived from an EMBL/GenBank/DDBJ whole genome shotgun (WGS) entry which is preliminary data.</text>
</comment>
<comment type="similarity">
    <text evidence="1">Belongs to the RuvB family.</text>
</comment>
<dbReference type="Proteomes" id="UP000610960">
    <property type="component" value="Unassembled WGS sequence"/>
</dbReference>
<evidence type="ECO:0000256" key="3">
    <source>
        <dbReference type="ARBA" id="ARBA00022741"/>
    </source>
</evidence>
<feature type="domain" description="AAA+ ATPase" evidence="7">
    <location>
        <begin position="62"/>
        <end position="375"/>
    </location>
</feature>